<dbReference type="SMART" id="SM00448">
    <property type="entry name" value="REC"/>
    <property type="match status" value="1"/>
</dbReference>
<dbReference type="InterPro" id="IPR036890">
    <property type="entry name" value="HATPase_C_sf"/>
</dbReference>
<keyword evidence="6" id="KW-0418">Kinase</keyword>
<dbReference type="EMBL" id="JAEDAO010000001">
    <property type="protein sequence ID" value="MBK0394712.1"/>
    <property type="molecule type" value="Genomic_DNA"/>
</dbReference>
<feature type="domain" description="Response regulatory" evidence="9">
    <location>
        <begin position="422"/>
        <end position="538"/>
    </location>
</feature>
<dbReference type="Gene3D" id="3.30.565.10">
    <property type="entry name" value="Histidine kinase-like ATPase, C-terminal domain"/>
    <property type="match status" value="1"/>
</dbReference>
<keyword evidence="4 7" id="KW-0597">Phosphoprotein</keyword>
<dbReference type="SUPFAM" id="SSF55874">
    <property type="entry name" value="ATPase domain of HSP90 chaperone/DNA topoisomerase II/histidine kinase"/>
    <property type="match status" value="1"/>
</dbReference>
<dbReference type="AlphaFoldDB" id="A0A934Q590"/>
<evidence type="ECO:0000256" key="4">
    <source>
        <dbReference type="ARBA" id="ARBA00022553"/>
    </source>
</evidence>
<evidence type="ECO:0000256" key="2">
    <source>
        <dbReference type="ARBA" id="ARBA00004429"/>
    </source>
</evidence>
<dbReference type="Gene3D" id="3.40.50.2300">
    <property type="match status" value="1"/>
</dbReference>
<dbReference type="SUPFAM" id="SSF47384">
    <property type="entry name" value="Homodimeric domain of signal transducing histidine kinase"/>
    <property type="match status" value="1"/>
</dbReference>
<evidence type="ECO:0000259" key="8">
    <source>
        <dbReference type="PROSITE" id="PS50109"/>
    </source>
</evidence>
<dbReference type="InterPro" id="IPR003594">
    <property type="entry name" value="HATPase_dom"/>
</dbReference>
<dbReference type="InterPro" id="IPR036097">
    <property type="entry name" value="HisK_dim/P_sf"/>
</dbReference>
<evidence type="ECO:0000256" key="3">
    <source>
        <dbReference type="ARBA" id="ARBA00012438"/>
    </source>
</evidence>
<sequence length="546" mass="58653">MPRQLRPLVEGLAREGGREEAARQLAEAVGARHLLIYVLDAELGVMLPAPGMPKTITAGRSWRELMARCAAAADGEQAPSVVEVFNCQWHARCIVVRACAFVLLGEEQCTFPSELVDQLPVLGELLHAQAALRIGMAEVAAARDAATRAHQLAAALDATRAAAAELNVQLRVEHQRKDEFLAMLAHELRNPLAPVMTSIEVLRRLKPDNQSARDRHLSIMARQMQQLAHLVDDLLDVSRVSRGLIELRRAAVRLPDVVNDAVEATAPLLASRGHTLTCTVPAQGFYVDGDRVRLVQVFSNLLNNAAKYTEPGGRVEVQLHEAGDRAQVAIRDNGVGIPPEMLTSIFDLFTQVPGSIDRAPGGLGIGLTLARTLVELHGGSIEARSGGVGKGSEFIVTLPLVAEPVVVSPERGTHLTSELPEHVLVVDDNVDAAETLAEVFRMGGARVTVAHDGGQALQIAASGDLPQLVLLDIGLPGMDGFEVAREWRRRFGLSSRIVALTGYGGPEDRHRTSRGGFDAHLVKPVTMESIEATLRSIATKALSAGK</sequence>
<accession>A0A934Q590</accession>
<evidence type="ECO:0000313" key="10">
    <source>
        <dbReference type="EMBL" id="MBK0394712.1"/>
    </source>
</evidence>
<comment type="subcellular location">
    <subcellularLocation>
        <location evidence="2">Cell inner membrane</location>
        <topology evidence="2">Multi-pass membrane protein</topology>
    </subcellularLocation>
</comment>
<proteinExistence type="predicted"/>
<dbReference type="GO" id="GO:0005886">
    <property type="term" value="C:plasma membrane"/>
    <property type="evidence" value="ECO:0007669"/>
    <property type="project" value="UniProtKB-SubCell"/>
</dbReference>
<keyword evidence="11" id="KW-1185">Reference proteome</keyword>
<protein>
    <recommendedName>
        <fullName evidence="3">histidine kinase</fullName>
        <ecNumber evidence="3">2.7.13.3</ecNumber>
    </recommendedName>
</protein>
<organism evidence="10 11">
    <name type="scientific">Ramlibacter algicola</name>
    <dbReference type="NCBI Taxonomy" id="2795217"/>
    <lineage>
        <taxon>Bacteria</taxon>
        <taxon>Pseudomonadati</taxon>
        <taxon>Pseudomonadota</taxon>
        <taxon>Betaproteobacteria</taxon>
        <taxon>Burkholderiales</taxon>
        <taxon>Comamonadaceae</taxon>
        <taxon>Ramlibacter</taxon>
    </lineage>
</organism>
<dbReference type="Proteomes" id="UP000617041">
    <property type="component" value="Unassembled WGS sequence"/>
</dbReference>
<evidence type="ECO:0000256" key="1">
    <source>
        <dbReference type="ARBA" id="ARBA00000085"/>
    </source>
</evidence>
<dbReference type="CDD" id="cd17580">
    <property type="entry name" value="REC_2_DhkD-like"/>
    <property type="match status" value="1"/>
</dbReference>
<dbReference type="SMART" id="SM00388">
    <property type="entry name" value="HisKA"/>
    <property type="match status" value="1"/>
</dbReference>
<reference evidence="10" key="1">
    <citation type="submission" date="2020-12" db="EMBL/GenBank/DDBJ databases">
        <title>Ramlibacter sp. nov., isolated from a freshwater alga, Cryptomonas.</title>
        <authorList>
            <person name="Kim H.M."/>
            <person name="Jeon C.O."/>
        </authorList>
    </citation>
    <scope>NUCLEOTIDE SEQUENCE</scope>
    <source>
        <strain evidence="10">CrO1</strain>
    </source>
</reference>
<dbReference type="GO" id="GO:0000155">
    <property type="term" value="F:phosphorelay sensor kinase activity"/>
    <property type="evidence" value="ECO:0007669"/>
    <property type="project" value="InterPro"/>
</dbReference>
<dbReference type="InterPro" id="IPR011006">
    <property type="entry name" value="CheY-like_superfamily"/>
</dbReference>
<name>A0A934Q590_9BURK</name>
<evidence type="ECO:0000259" key="9">
    <source>
        <dbReference type="PROSITE" id="PS50110"/>
    </source>
</evidence>
<comment type="caution">
    <text evidence="10">The sequence shown here is derived from an EMBL/GenBank/DDBJ whole genome shotgun (WGS) entry which is preliminary data.</text>
</comment>
<keyword evidence="5" id="KW-0808">Transferase</keyword>
<evidence type="ECO:0000256" key="6">
    <source>
        <dbReference type="ARBA" id="ARBA00022777"/>
    </source>
</evidence>
<dbReference type="Pfam" id="PF00512">
    <property type="entry name" value="HisKA"/>
    <property type="match status" value="1"/>
</dbReference>
<dbReference type="InterPro" id="IPR004358">
    <property type="entry name" value="Sig_transdc_His_kin-like_C"/>
</dbReference>
<dbReference type="InterPro" id="IPR003661">
    <property type="entry name" value="HisK_dim/P_dom"/>
</dbReference>
<dbReference type="PANTHER" id="PTHR43547:SF2">
    <property type="entry name" value="HYBRID SIGNAL TRANSDUCTION HISTIDINE KINASE C"/>
    <property type="match status" value="1"/>
</dbReference>
<gene>
    <name evidence="10" type="ORF">I8E28_19060</name>
</gene>
<dbReference type="EC" id="2.7.13.3" evidence="3"/>
<dbReference type="SMART" id="SM00387">
    <property type="entry name" value="HATPase_c"/>
    <property type="match status" value="1"/>
</dbReference>
<dbReference type="InterPro" id="IPR005467">
    <property type="entry name" value="His_kinase_dom"/>
</dbReference>
<dbReference type="PROSITE" id="PS50110">
    <property type="entry name" value="RESPONSE_REGULATORY"/>
    <property type="match status" value="1"/>
</dbReference>
<dbReference type="RefSeq" id="WP_200789800.1">
    <property type="nucleotide sequence ID" value="NZ_JAEDAO010000001.1"/>
</dbReference>
<dbReference type="SUPFAM" id="SSF52172">
    <property type="entry name" value="CheY-like"/>
    <property type="match status" value="1"/>
</dbReference>
<feature type="domain" description="Histidine kinase" evidence="8">
    <location>
        <begin position="183"/>
        <end position="402"/>
    </location>
</feature>
<dbReference type="Pfam" id="PF02518">
    <property type="entry name" value="HATPase_c"/>
    <property type="match status" value="1"/>
</dbReference>
<evidence type="ECO:0000313" key="11">
    <source>
        <dbReference type="Proteomes" id="UP000617041"/>
    </source>
</evidence>
<dbReference type="Gene3D" id="1.10.287.130">
    <property type="match status" value="1"/>
</dbReference>
<comment type="catalytic activity">
    <reaction evidence="1">
        <text>ATP + protein L-histidine = ADP + protein N-phospho-L-histidine.</text>
        <dbReference type="EC" id="2.7.13.3"/>
    </reaction>
</comment>
<dbReference type="InterPro" id="IPR001789">
    <property type="entry name" value="Sig_transdc_resp-reg_receiver"/>
</dbReference>
<feature type="modified residue" description="4-aspartylphosphate" evidence="7">
    <location>
        <position position="472"/>
    </location>
</feature>
<dbReference type="Pfam" id="PF00072">
    <property type="entry name" value="Response_reg"/>
    <property type="match status" value="1"/>
</dbReference>
<dbReference type="CDD" id="cd00082">
    <property type="entry name" value="HisKA"/>
    <property type="match status" value="1"/>
</dbReference>
<dbReference type="PRINTS" id="PR00344">
    <property type="entry name" value="BCTRLSENSOR"/>
</dbReference>
<dbReference type="FunFam" id="3.30.565.10:FF:000006">
    <property type="entry name" value="Sensor histidine kinase WalK"/>
    <property type="match status" value="1"/>
</dbReference>
<dbReference type="PROSITE" id="PS50109">
    <property type="entry name" value="HIS_KIN"/>
    <property type="match status" value="1"/>
</dbReference>
<evidence type="ECO:0000256" key="5">
    <source>
        <dbReference type="ARBA" id="ARBA00022679"/>
    </source>
</evidence>
<evidence type="ECO:0000256" key="7">
    <source>
        <dbReference type="PROSITE-ProRule" id="PRU00169"/>
    </source>
</evidence>
<dbReference type="PANTHER" id="PTHR43547">
    <property type="entry name" value="TWO-COMPONENT HISTIDINE KINASE"/>
    <property type="match status" value="1"/>
</dbReference>